<accession>A0ABX1AHX4</accession>
<comment type="caution">
    <text evidence="2">The sequence shown here is derived from an EMBL/GenBank/DDBJ whole genome shotgun (WGS) entry which is preliminary data.</text>
</comment>
<proteinExistence type="predicted"/>
<keyword evidence="3" id="KW-1185">Reference proteome</keyword>
<feature type="signal peptide" evidence="1">
    <location>
        <begin position="1"/>
        <end position="30"/>
    </location>
</feature>
<keyword evidence="1" id="KW-0732">Signal</keyword>
<dbReference type="SUPFAM" id="SSF51695">
    <property type="entry name" value="PLC-like phosphodiesterases"/>
    <property type="match status" value="1"/>
</dbReference>
<evidence type="ECO:0000256" key="1">
    <source>
        <dbReference type="SAM" id="SignalP"/>
    </source>
</evidence>
<organism evidence="2 3">
    <name type="scientific">Streptomyces spiramenti</name>
    <dbReference type="NCBI Taxonomy" id="2720606"/>
    <lineage>
        <taxon>Bacteria</taxon>
        <taxon>Bacillati</taxon>
        <taxon>Actinomycetota</taxon>
        <taxon>Actinomycetes</taxon>
        <taxon>Kitasatosporales</taxon>
        <taxon>Streptomycetaceae</taxon>
        <taxon>Streptomyces</taxon>
    </lineage>
</organism>
<sequence>MRNSARTRTVLTGTALAALAAVLVPSPTQAASASDATGSLPHPSVTTVGVHNAYEKSTFPYLADALDSGAGLVELDVWTNFFGGTWRVAHDNPLGNDNNCADASDASQLRGGPRDHGLAGCLRDLRAWHDANPGHRPIHLKFEMKDGFAANLGRGPAQFDALVRQILGDAVHRPGELLGAHPTLDAAARAGAWPTRDELAGRFVIHLIPGTVEQRNPFDTLWTDVEYARHLRDLAAAGRADQATAFPAVLGAEAGDPRTGRYQDASLRPWFVVFDGAATAYTGPGIDTGWYAANNYVLVMTGAHSVAPAIDNRTPTAAQALDRAALLAGHHATVLTSDWATLPEVLRTSLPRG</sequence>
<dbReference type="EMBL" id="JAAVJB010000067">
    <property type="protein sequence ID" value="NJP66758.1"/>
    <property type="molecule type" value="Genomic_DNA"/>
</dbReference>
<gene>
    <name evidence="2" type="ORF">HCJ92_10770</name>
</gene>
<evidence type="ECO:0000313" key="2">
    <source>
        <dbReference type="EMBL" id="NJP66758.1"/>
    </source>
</evidence>
<dbReference type="RefSeq" id="WP_167933281.1">
    <property type="nucleotide sequence ID" value="NZ_JAAVJB010000067.1"/>
</dbReference>
<dbReference type="Pfam" id="PF16670">
    <property type="entry name" value="PI-PLC-C1"/>
    <property type="match status" value="1"/>
</dbReference>
<protein>
    <recommendedName>
        <fullName evidence="4">Lipoprotein</fullName>
    </recommendedName>
</protein>
<dbReference type="Gene3D" id="3.20.20.190">
    <property type="entry name" value="Phosphatidylinositol (PI) phosphodiesterase"/>
    <property type="match status" value="1"/>
</dbReference>
<reference evidence="2 3" key="1">
    <citation type="submission" date="2020-03" db="EMBL/GenBank/DDBJ databases">
        <title>Draft genome of Streptomyces sp. ventii, isolated from the Axial Seamount in the Pacific Ocean, and resequencing of the two type strains Streptomyces lonarensis strain NCL 716 and Streptomyces bohaiensis strain 11A07.</title>
        <authorList>
            <person name="Loughran R.M."/>
            <person name="Pfannmuller K.M."/>
            <person name="Wasson B.J."/>
            <person name="Deadmond M.C."/>
            <person name="Paddock B.E."/>
            <person name="Koyack M.J."/>
            <person name="Gallegos D.A."/>
            <person name="Mitchell E.A."/>
            <person name="Ushijima B."/>
            <person name="Saw J.H."/>
            <person name="Mcphail K.L."/>
            <person name="Videau P."/>
        </authorList>
    </citation>
    <scope>NUCLEOTIDE SEQUENCE [LARGE SCALE GENOMIC DNA]</scope>
    <source>
        <strain evidence="3">5675061</strain>
    </source>
</reference>
<name>A0ABX1AHX4_9ACTN</name>
<dbReference type="InterPro" id="IPR032075">
    <property type="entry name" value="PI-PLC-C1"/>
</dbReference>
<dbReference type="CDD" id="cd08589">
    <property type="entry name" value="PI-PLCc_SaPLC1_like"/>
    <property type="match status" value="1"/>
</dbReference>
<evidence type="ECO:0008006" key="4">
    <source>
        <dbReference type="Google" id="ProtNLM"/>
    </source>
</evidence>
<dbReference type="InterPro" id="IPR017946">
    <property type="entry name" value="PLC-like_Pdiesterase_TIM-brl"/>
</dbReference>
<dbReference type="Proteomes" id="UP000746503">
    <property type="component" value="Unassembled WGS sequence"/>
</dbReference>
<evidence type="ECO:0000313" key="3">
    <source>
        <dbReference type="Proteomes" id="UP000746503"/>
    </source>
</evidence>
<feature type="chain" id="PRO_5046915025" description="Lipoprotein" evidence="1">
    <location>
        <begin position="31"/>
        <end position="353"/>
    </location>
</feature>